<keyword evidence="8" id="KW-0175">Coiled coil</keyword>
<evidence type="ECO:0000313" key="13">
    <source>
        <dbReference type="Proteomes" id="UP000002195"/>
    </source>
</evidence>
<evidence type="ECO:0000256" key="6">
    <source>
        <dbReference type="ARBA" id="ARBA00029433"/>
    </source>
</evidence>
<dbReference type="GO" id="GO:0007032">
    <property type="term" value="P:endosome organization"/>
    <property type="evidence" value="ECO:0000318"/>
    <property type="project" value="GO_Central"/>
</dbReference>
<feature type="domain" description="Pep3/Vps18 RING C-terminal" evidence="11">
    <location>
        <begin position="933"/>
        <end position="999"/>
    </location>
</feature>
<evidence type="ECO:0000256" key="4">
    <source>
        <dbReference type="ARBA" id="ARBA00022833"/>
    </source>
</evidence>
<dbReference type="HOGENOM" id="CLU_003488_1_0_1"/>
<dbReference type="GO" id="GO:0016192">
    <property type="term" value="P:vesicle-mediated transport"/>
    <property type="evidence" value="ECO:0000250"/>
    <property type="project" value="dictyBase"/>
</dbReference>
<sequence>MNLNFNSTQLMNENFNDGDYSGYNNGGMMMNNNNNNNHNNHNNNHNSGMNDMRNQIEDRIFELEKIEYNKDGITSIVVNNGKMAMTTRNNYIIRLDLADSIPYEIKMNSDIYKIFCDPTGNHMVICMTNEEIYYLHTQSTSRKPKQLKIKVDLIESIAWDPAGDKNNVQTILIGTNKGKVYETVVSGVEKGYFEYLGGNAPILKLLHTFDDFEPVMGMSLERVQNKNFLMVSTPTRLYHLIAQIGSYEQLFDRYHISFDIVPEEGIPNEACGQLKFFSKSHLSLPQSYGWLVSTGIRYGDLIYGAQNPGDKFTNSPSMLFFKADQDNLNTNNTIGGGGSSNNSSSNNSNNNTPKGGNSGTNTPNHYQQLQSFQPALPPIPPVSFALSQFHFLLAYEDRFIALSKLNYQIVYEQDFRGRGTRLHSIAIDNTERTIWLCGDNALYELKITDEDRDAWRLYMEKGQFDMALAYAKEPYLPEKRDKIWQTQAEHYFKEERYELSATFFGKTHKVFEEITLKFINVGQRDALKTYLLQKLTNLSRGQETQKTIICTWLIEIFISKLNTLRDVSNKDRYNKVNSEFRQFLENFKDTLIIIKDITFNIISSHGAIEELLFYANLIEDYERVISYHIQHQQYEKALSILTTLDKPKPPPSSQQQQQQPQKNNRLGVTNVQQPEPDELYYKFCPILFHFIPYQTCEAWIQTKAGFLDPKKLIPSLMRYDHSKTPPGQPNQAIRYLQYCVNKQGNTDRPVHNYLLSLYVKQEEDGPLSDFLNDGVHFDLKYALRLCMREKKLKACVYIYSAMELFEEAVDLALLVDIDLAKENADKVRDTDEELCKKLWLRIAEHQVKKDGNIKEAMEFLKACSLLKIEDILPFFPNFTVIDDFKEEICKSLEDYNSYIDELKAAMDDATKSAQQIRKDIQNLRNKYGHVRGDQKCDICNYPVLTKRFYLFSCKHVFHSDCLITQLMKHLSPMQKQRIRELEMNIGHNHIDLLSQGAQNNQNPVISNISSILGNISGGANQAQGDENENVSQEDLDRNELDRMVGKECLYCGDIMIRSIEQPFIGLDEIETLESWEI</sequence>
<dbReference type="SMR" id="Q55CS3"/>
<dbReference type="PhylomeDB" id="Q55CS3"/>
<dbReference type="OMA" id="KFFVFPC"/>
<dbReference type="GO" id="GO:0015629">
    <property type="term" value="C:actin cytoskeleton"/>
    <property type="evidence" value="ECO:0000250"/>
    <property type="project" value="dictyBase"/>
</dbReference>
<dbReference type="GO" id="GO:0007033">
    <property type="term" value="P:vacuole organization"/>
    <property type="evidence" value="ECO:0000318"/>
    <property type="project" value="GO_Central"/>
</dbReference>
<dbReference type="PaxDb" id="44689-DDB0234134"/>
<evidence type="ECO:0000256" key="9">
    <source>
        <dbReference type="SAM" id="MobiDB-lite"/>
    </source>
</evidence>
<accession>Q55CS3</accession>
<dbReference type="Pfam" id="PF05131">
    <property type="entry name" value="Pep3_Vps18"/>
    <property type="match status" value="1"/>
</dbReference>
<dbReference type="InterPro" id="IPR058919">
    <property type="entry name" value="Pep3/Vps18_RING_C"/>
</dbReference>
<dbReference type="GO" id="GO:0006886">
    <property type="term" value="P:intracellular protein transport"/>
    <property type="evidence" value="ECO:0007669"/>
    <property type="project" value="UniProtKB-UniRule"/>
</dbReference>
<dbReference type="SUPFAM" id="SSF50978">
    <property type="entry name" value="WD40 repeat-like"/>
    <property type="match status" value="1"/>
</dbReference>
<dbReference type="GO" id="GO:0003779">
    <property type="term" value="F:actin binding"/>
    <property type="evidence" value="ECO:0000250"/>
    <property type="project" value="dictyBase"/>
</dbReference>
<keyword evidence="4" id="KW-0862">Zinc</keyword>
<proteinExistence type="inferred from homology"/>
<dbReference type="dictyBase" id="DDB_G0269924">
    <property type="gene designation" value="vps18"/>
</dbReference>
<dbReference type="RefSeq" id="XP_646408.1">
    <property type="nucleotide sequence ID" value="XM_641316.1"/>
</dbReference>
<feature type="region of interest" description="Disordered" evidence="9">
    <location>
        <begin position="645"/>
        <end position="669"/>
    </location>
</feature>
<dbReference type="GO" id="GO:0008270">
    <property type="term" value="F:zinc ion binding"/>
    <property type="evidence" value="ECO:0007669"/>
    <property type="project" value="UniProtKB-KW"/>
</dbReference>
<dbReference type="GO" id="GO:0030674">
    <property type="term" value="F:protein-macromolecule adaptor activity"/>
    <property type="evidence" value="ECO:0000318"/>
    <property type="project" value="GO_Central"/>
</dbReference>
<evidence type="ECO:0000313" key="12">
    <source>
        <dbReference type="EMBL" id="EAL72312.1"/>
    </source>
</evidence>
<evidence type="ECO:0000256" key="1">
    <source>
        <dbReference type="ARBA" id="ARBA00010454"/>
    </source>
</evidence>
<dbReference type="VEuPathDB" id="AmoebaDB:DDB_G0269924"/>
<dbReference type="AlphaFoldDB" id="Q55CS3"/>
<dbReference type="PROSITE" id="PS50236">
    <property type="entry name" value="CHCR"/>
    <property type="match status" value="1"/>
</dbReference>
<dbReference type="KEGG" id="ddi:DDB_G0269924"/>
<comment type="similarity">
    <text evidence="1">Belongs to the VPS18 family.</text>
</comment>
<dbReference type="Pfam" id="PF26148">
    <property type="entry name" value="VPS18_RING_C"/>
    <property type="match status" value="1"/>
</dbReference>
<dbReference type="InterPro" id="IPR007810">
    <property type="entry name" value="Pep3/Vps18_beta-prop"/>
</dbReference>
<evidence type="ECO:0000256" key="7">
    <source>
        <dbReference type="PROSITE-ProRule" id="PRU01006"/>
    </source>
</evidence>
<dbReference type="InterPro" id="IPR055358">
    <property type="entry name" value="CHCR"/>
</dbReference>
<dbReference type="STRING" id="44689.Q55CS3"/>
<evidence type="ECO:0000259" key="10">
    <source>
        <dbReference type="Pfam" id="PF05131"/>
    </source>
</evidence>
<feature type="compositionally biased region" description="Low complexity" evidence="9">
    <location>
        <begin position="340"/>
        <end position="364"/>
    </location>
</feature>
<keyword evidence="3" id="KW-0863">Zinc-finger</keyword>
<keyword evidence="5" id="KW-0472">Membrane</keyword>
<dbReference type="EMBL" id="AAFI02000005">
    <property type="protein sequence ID" value="EAL72312.1"/>
    <property type="molecule type" value="Genomic_DNA"/>
</dbReference>
<feature type="repeat" description="CHCR" evidence="7">
    <location>
        <begin position="700"/>
        <end position="855"/>
    </location>
</feature>
<dbReference type="GO" id="GO:0030897">
    <property type="term" value="C:HOPS complex"/>
    <property type="evidence" value="ECO:0000250"/>
    <property type="project" value="dictyBase"/>
</dbReference>
<feature type="region of interest" description="Disordered" evidence="9">
    <location>
        <begin position="331"/>
        <end position="366"/>
    </location>
</feature>
<dbReference type="GO" id="GO:0048284">
    <property type="term" value="P:organelle fusion"/>
    <property type="evidence" value="ECO:0000318"/>
    <property type="project" value="GO_Central"/>
</dbReference>
<comment type="subcellular location">
    <subcellularLocation>
        <location evidence="6">Endomembrane system</location>
        <topology evidence="6">Peripheral membrane protein</topology>
        <orientation evidence="6">Cytoplasmic side</orientation>
    </subcellularLocation>
</comment>
<feature type="domain" description="Pep3/Vps18 beta-propeller" evidence="10">
    <location>
        <begin position="60"/>
        <end position="447"/>
    </location>
</feature>
<name>Q55CS3_DICDI</name>
<keyword evidence="2" id="KW-0479">Metal-binding</keyword>
<evidence type="ECO:0000256" key="2">
    <source>
        <dbReference type="ARBA" id="ARBA00022723"/>
    </source>
</evidence>
<dbReference type="InParanoid" id="Q55CS3"/>
<dbReference type="SUPFAM" id="SSF57850">
    <property type="entry name" value="RING/U-box"/>
    <property type="match status" value="1"/>
</dbReference>
<evidence type="ECO:0000256" key="3">
    <source>
        <dbReference type="ARBA" id="ARBA00022771"/>
    </source>
</evidence>
<dbReference type="Proteomes" id="UP000002195">
    <property type="component" value="Unassembled WGS sequence"/>
</dbReference>
<dbReference type="GO" id="GO:0042144">
    <property type="term" value="P:vacuole fusion, non-autophagic"/>
    <property type="evidence" value="ECO:0000250"/>
    <property type="project" value="dictyBase"/>
</dbReference>
<reference evidence="12 13" key="1">
    <citation type="journal article" date="2005" name="Nature">
        <title>The genome of the social amoeba Dictyostelium discoideum.</title>
        <authorList>
            <consortium name="The Dictyostelium discoideum Sequencing Consortium"/>
            <person name="Eichinger L."/>
            <person name="Pachebat J.A."/>
            <person name="Glockner G."/>
            <person name="Rajandream M.A."/>
            <person name="Sucgang R."/>
            <person name="Berriman M."/>
            <person name="Song J."/>
            <person name="Olsen R."/>
            <person name="Szafranski K."/>
            <person name="Xu Q."/>
            <person name="Tunggal B."/>
            <person name="Kummerfeld S."/>
            <person name="Madera M."/>
            <person name="Konfortov B.A."/>
            <person name="Rivero F."/>
            <person name="Bankier A.T."/>
            <person name="Lehmann R."/>
            <person name="Hamlin N."/>
            <person name="Davies R."/>
            <person name="Gaudet P."/>
            <person name="Fey P."/>
            <person name="Pilcher K."/>
            <person name="Chen G."/>
            <person name="Saunders D."/>
            <person name="Sodergren E."/>
            <person name="Davis P."/>
            <person name="Kerhornou A."/>
            <person name="Nie X."/>
            <person name="Hall N."/>
            <person name="Anjard C."/>
            <person name="Hemphill L."/>
            <person name="Bason N."/>
            <person name="Farbrother P."/>
            <person name="Desany B."/>
            <person name="Just E."/>
            <person name="Morio T."/>
            <person name="Rost R."/>
            <person name="Churcher C."/>
            <person name="Cooper J."/>
            <person name="Haydock S."/>
            <person name="van Driessche N."/>
            <person name="Cronin A."/>
            <person name="Goodhead I."/>
            <person name="Muzny D."/>
            <person name="Mourier T."/>
            <person name="Pain A."/>
            <person name="Lu M."/>
            <person name="Harper D."/>
            <person name="Lindsay R."/>
            <person name="Hauser H."/>
            <person name="James K."/>
            <person name="Quiles M."/>
            <person name="Madan Babu M."/>
            <person name="Saito T."/>
            <person name="Buchrieser C."/>
            <person name="Wardroper A."/>
            <person name="Felder M."/>
            <person name="Thangavelu M."/>
            <person name="Johnson D."/>
            <person name="Knights A."/>
            <person name="Loulseged H."/>
            <person name="Mungall K."/>
            <person name="Oliver K."/>
            <person name="Price C."/>
            <person name="Quail M.A."/>
            <person name="Urushihara H."/>
            <person name="Hernandez J."/>
            <person name="Rabbinowitsch E."/>
            <person name="Steffen D."/>
            <person name="Sanders M."/>
            <person name="Ma J."/>
            <person name="Kohara Y."/>
            <person name="Sharp S."/>
            <person name="Simmonds M."/>
            <person name="Spiegler S."/>
            <person name="Tivey A."/>
            <person name="Sugano S."/>
            <person name="White B."/>
            <person name="Walker D."/>
            <person name="Woodward J."/>
            <person name="Winckler T."/>
            <person name="Tanaka Y."/>
            <person name="Shaulsky G."/>
            <person name="Schleicher M."/>
            <person name="Weinstock G."/>
            <person name="Rosenthal A."/>
            <person name="Cox E.C."/>
            <person name="Chisholm R.L."/>
            <person name="Gibbs R."/>
            <person name="Loomis W.F."/>
            <person name="Platzer M."/>
            <person name="Kay R.R."/>
            <person name="Williams J."/>
            <person name="Dear P.H."/>
            <person name="Noegel A.A."/>
            <person name="Barrell B."/>
            <person name="Kuspa A."/>
        </authorList>
    </citation>
    <scope>NUCLEOTIDE SEQUENCE [LARGE SCALE GENOMIC DNA]</scope>
    <source>
        <strain evidence="12 13">AX4</strain>
    </source>
</reference>
<evidence type="ECO:0000256" key="5">
    <source>
        <dbReference type="ARBA" id="ARBA00023136"/>
    </source>
</evidence>
<organism evidence="12 13">
    <name type="scientific">Dictyostelium discoideum</name>
    <name type="common">Social amoeba</name>
    <dbReference type="NCBI Taxonomy" id="44689"/>
    <lineage>
        <taxon>Eukaryota</taxon>
        <taxon>Amoebozoa</taxon>
        <taxon>Evosea</taxon>
        <taxon>Eumycetozoa</taxon>
        <taxon>Dictyostelia</taxon>
        <taxon>Dictyosteliales</taxon>
        <taxon>Dictyosteliaceae</taxon>
        <taxon>Dictyostelium</taxon>
    </lineage>
</organism>
<evidence type="ECO:0000256" key="8">
    <source>
        <dbReference type="SAM" id="Coils"/>
    </source>
</evidence>
<dbReference type="PANTHER" id="PTHR23323">
    <property type="entry name" value="VACUOLAR PROTEIN SORTING-ASSOCIATED PROTEIN"/>
    <property type="match status" value="1"/>
</dbReference>
<feature type="compositionally biased region" description="Low complexity" evidence="9">
    <location>
        <begin position="653"/>
        <end position="662"/>
    </location>
</feature>
<dbReference type="GO" id="GO:0005768">
    <property type="term" value="C:endosome"/>
    <property type="evidence" value="ECO:0000318"/>
    <property type="project" value="GO_Central"/>
</dbReference>
<dbReference type="PANTHER" id="PTHR23323:SF26">
    <property type="entry name" value="VACUOLAR PROTEIN SORTING-ASSOCIATED PROTEIN 18 HOMOLOG"/>
    <property type="match status" value="1"/>
</dbReference>
<gene>
    <name evidence="12" type="primary">vps18</name>
    <name evidence="12" type="ORF">DDB_G0269924</name>
</gene>
<keyword evidence="13" id="KW-1185">Reference proteome</keyword>
<feature type="coiled-coil region" evidence="8">
    <location>
        <begin position="892"/>
        <end position="926"/>
    </location>
</feature>
<dbReference type="eggNOG" id="KOG2034">
    <property type="taxonomic scope" value="Eukaryota"/>
</dbReference>
<dbReference type="GO" id="GO:0006904">
    <property type="term" value="P:vesicle docking involved in exocytosis"/>
    <property type="evidence" value="ECO:0000318"/>
    <property type="project" value="GO_Central"/>
</dbReference>
<comment type="caution">
    <text evidence="12">The sequence shown here is derived from an EMBL/GenBank/DDBJ whole genome shotgun (WGS) entry which is preliminary data.</text>
</comment>
<dbReference type="GeneID" id="8617365"/>
<dbReference type="Pfam" id="PF00637">
    <property type="entry name" value="Clathrin"/>
    <property type="match status" value="1"/>
</dbReference>
<dbReference type="FunCoup" id="Q55CS3">
    <property type="interactions" value="1024"/>
</dbReference>
<dbReference type="InterPro" id="IPR036322">
    <property type="entry name" value="WD40_repeat_dom_sf"/>
</dbReference>
<evidence type="ECO:0000259" key="11">
    <source>
        <dbReference type="Pfam" id="PF26148"/>
    </source>
</evidence>
<protein>
    <submittedName>
        <fullName evidence="12">7-fold repeat in clathrin and VPS proteins repeat-containing protein</fullName>
    </submittedName>
</protein>
<dbReference type="InterPro" id="IPR000547">
    <property type="entry name" value="Clathrin_H-chain/VPS_repeat"/>
</dbReference>